<sequence length="138" mass="15177">MKYSVELLLTWADCDAALALAAERLRVLTKQGGDASYQLTNVTAETAELLAELKGLNARIAFLTPYLATLDAGDERTATQKELRRKTDRRDELESRKEAQGPVAQLTRELEQGETAVRVAEVNAFIADVQARRATLSA</sequence>
<comment type="caution">
    <text evidence="2">The sequence shown here is derived from an EMBL/GenBank/DDBJ whole genome shotgun (WGS) entry which is preliminary data.</text>
</comment>
<organism evidence="2 3">
    <name type="scientific">Hymenobacter aquaticus</name>
    <dbReference type="NCBI Taxonomy" id="1867101"/>
    <lineage>
        <taxon>Bacteria</taxon>
        <taxon>Pseudomonadati</taxon>
        <taxon>Bacteroidota</taxon>
        <taxon>Cytophagia</taxon>
        <taxon>Cytophagales</taxon>
        <taxon>Hymenobacteraceae</taxon>
        <taxon>Hymenobacter</taxon>
    </lineage>
</organism>
<feature type="compositionally biased region" description="Basic and acidic residues" evidence="1">
    <location>
        <begin position="88"/>
        <end position="99"/>
    </location>
</feature>
<dbReference type="RefSeq" id="WP_135465347.1">
    <property type="nucleotide sequence ID" value="NZ_SRLC01000003.1"/>
</dbReference>
<evidence type="ECO:0000313" key="2">
    <source>
        <dbReference type="EMBL" id="TGE20546.1"/>
    </source>
</evidence>
<protein>
    <submittedName>
        <fullName evidence="2">Uncharacterized protein</fullName>
    </submittedName>
</protein>
<evidence type="ECO:0000256" key="1">
    <source>
        <dbReference type="SAM" id="MobiDB-lite"/>
    </source>
</evidence>
<name>A0A4Z0PTB6_9BACT</name>
<dbReference type="EMBL" id="SRLC01000003">
    <property type="protein sequence ID" value="TGE20546.1"/>
    <property type="molecule type" value="Genomic_DNA"/>
</dbReference>
<proteinExistence type="predicted"/>
<dbReference type="Proteomes" id="UP000297549">
    <property type="component" value="Unassembled WGS sequence"/>
</dbReference>
<accession>A0A4Z0PTB6</accession>
<dbReference type="OrthoDB" id="886834at2"/>
<keyword evidence="3" id="KW-1185">Reference proteome</keyword>
<feature type="region of interest" description="Disordered" evidence="1">
    <location>
        <begin position="74"/>
        <end position="105"/>
    </location>
</feature>
<evidence type="ECO:0000313" key="3">
    <source>
        <dbReference type="Proteomes" id="UP000297549"/>
    </source>
</evidence>
<gene>
    <name evidence="2" type="ORF">E5K00_21365</name>
</gene>
<reference evidence="2 3" key="1">
    <citation type="submission" date="2019-04" db="EMBL/GenBank/DDBJ databases">
        <authorList>
            <person name="Feng G."/>
            <person name="Zhang J."/>
            <person name="Zhu H."/>
        </authorList>
    </citation>
    <scope>NUCLEOTIDE SEQUENCE [LARGE SCALE GENOMIC DNA]</scope>
    <source>
        <strain evidence="2 3">JCM 31653</strain>
    </source>
</reference>
<dbReference type="AlphaFoldDB" id="A0A4Z0PTB6"/>